<organism evidence="1 2">
    <name type="scientific">Lentilactobacillus kosonis</name>
    <dbReference type="NCBI Taxonomy" id="2810561"/>
    <lineage>
        <taxon>Bacteria</taxon>
        <taxon>Bacillati</taxon>
        <taxon>Bacillota</taxon>
        <taxon>Bacilli</taxon>
        <taxon>Lactobacillales</taxon>
        <taxon>Lactobacillaceae</taxon>
        <taxon>Lentilactobacillus</taxon>
    </lineage>
</organism>
<dbReference type="PANTHER" id="PTHR11122">
    <property type="entry name" value="APOSPORY-ASSOCIATED PROTEIN C-RELATED"/>
    <property type="match status" value="1"/>
</dbReference>
<comment type="caution">
    <text evidence="1">The sequence shown here is derived from an EMBL/GenBank/DDBJ whole genome shotgun (WGS) entry which is preliminary data.</text>
</comment>
<gene>
    <name evidence="1" type="ORF">NBRC111893_1110</name>
</gene>
<dbReference type="InterPro" id="IPR014718">
    <property type="entry name" value="GH-type_carb-bd"/>
</dbReference>
<reference evidence="1 2" key="1">
    <citation type="submission" date="2017-11" db="EMBL/GenBank/DDBJ databases">
        <title>Draft Genome Sequence of Lactobacillus curieae NBRC 111893 isolated from Koso, a Japanese sugar-Vegetable Fermented Beverage.</title>
        <authorList>
            <person name="Chiou T.Y."/>
            <person name="Oshima K."/>
            <person name="Suda W."/>
            <person name="Hattori M."/>
            <person name="Takahashi T."/>
        </authorList>
    </citation>
    <scope>NUCLEOTIDE SEQUENCE [LARGE SCALE GENOMIC DNA]</scope>
    <source>
        <strain evidence="1 2">NBRC111893</strain>
    </source>
</reference>
<dbReference type="AlphaFoldDB" id="A0A401FKQ5"/>
<dbReference type="Proteomes" id="UP000286974">
    <property type="component" value="Unassembled WGS sequence"/>
</dbReference>
<dbReference type="GO" id="GO:0005975">
    <property type="term" value="P:carbohydrate metabolic process"/>
    <property type="evidence" value="ECO:0007669"/>
    <property type="project" value="InterPro"/>
</dbReference>
<dbReference type="InterPro" id="IPR008183">
    <property type="entry name" value="Aldose_1/G6P_1-epimerase"/>
</dbReference>
<evidence type="ECO:0000313" key="1">
    <source>
        <dbReference type="EMBL" id="GAY72964.1"/>
    </source>
</evidence>
<dbReference type="EMBL" id="BEXA01000002">
    <property type="protein sequence ID" value="GAY72964.1"/>
    <property type="molecule type" value="Genomic_DNA"/>
</dbReference>
<keyword evidence="2" id="KW-1185">Reference proteome</keyword>
<evidence type="ECO:0000313" key="2">
    <source>
        <dbReference type="Proteomes" id="UP000286974"/>
    </source>
</evidence>
<dbReference type="PANTHER" id="PTHR11122:SF13">
    <property type="entry name" value="GLUCOSE-6-PHOSPHATE 1-EPIMERASE"/>
    <property type="match status" value="1"/>
</dbReference>
<dbReference type="Gene3D" id="2.70.98.10">
    <property type="match status" value="1"/>
</dbReference>
<sequence length="171" mass="19798">MIKLTNDYLTVLINPLGAELTSVKSSDTEYIWTADKQYWGRHAPILFPIVGRLKDDRYKYAGNTYQMTQHGFARDNEFEVESQTNSDVTLSLTASANTLINYPFSFKLTVKYELQDHELNVSMTVTNLDNQEMIFQLGAHPGFNVPFNPYEGGFEDYHIQLLRKRITLRYL</sequence>
<dbReference type="InterPro" id="IPR011013">
    <property type="entry name" value="Gal_mutarotase_sf_dom"/>
</dbReference>
<accession>A0A401FKQ5</accession>
<dbReference type="GO" id="GO:0030246">
    <property type="term" value="F:carbohydrate binding"/>
    <property type="evidence" value="ECO:0007669"/>
    <property type="project" value="InterPro"/>
</dbReference>
<dbReference type="Pfam" id="PF01263">
    <property type="entry name" value="Aldose_epim"/>
    <property type="match status" value="1"/>
</dbReference>
<name>A0A401FKQ5_9LACO</name>
<dbReference type="SUPFAM" id="SSF74650">
    <property type="entry name" value="Galactose mutarotase-like"/>
    <property type="match status" value="1"/>
</dbReference>
<dbReference type="GO" id="GO:0016853">
    <property type="term" value="F:isomerase activity"/>
    <property type="evidence" value="ECO:0007669"/>
    <property type="project" value="InterPro"/>
</dbReference>
<proteinExistence type="predicted"/>
<protein>
    <submittedName>
        <fullName evidence="1">LacX protein, plasmid</fullName>
    </submittedName>
</protein>